<evidence type="ECO:0000256" key="5">
    <source>
        <dbReference type="ARBA" id="ARBA00022898"/>
    </source>
</evidence>
<proteinExistence type="inferred from homology"/>
<dbReference type="InterPro" id="IPR003437">
    <property type="entry name" value="GcvP"/>
</dbReference>
<organism evidence="12 13">
    <name type="scientific">Paraglaciecola arctica BSs20135</name>
    <dbReference type="NCBI Taxonomy" id="493475"/>
    <lineage>
        <taxon>Bacteria</taxon>
        <taxon>Pseudomonadati</taxon>
        <taxon>Pseudomonadota</taxon>
        <taxon>Gammaproteobacteria</taxon>
        <taxon>Alteromonadales</taxon>
        <taxon>Alteromonadaceae</taxon>
        <taxon>Paraglaciecola</taxon>
    </lineage>
</organism>
<feature type="modified residue" description="N6-(pyridoxal phosphate)lysine" evidence="8 9">
    <location>
        <position position="712"/>
    </location>
</feature>
<dbReference type="FunFam" id="3.40.640.10:FF:000007">
    <property type="entry name" value="glycine dehydrogenase (Decarboxylating), mitochondrial"/>
    <property type="match status" value="1"/>
</dbReference>
<dbReference type="Pfam" id="PF02347">
    <property type="entry name" value="GDC-P"/>
    <property type="match status" value="2"/>
</dbReference>
<evidence type="ECO:0000256" key="3">
    <source>
        <dbReference type="ARBA" id="ARBA00010756"/>
    </source>
</evidence>
<dbReference type="PANTHER" id="PTHR11773:SF13">
    <property type="entry name" value="GLYCINE DEHYDROGENASE (DECARBOXYLATING)"/>
    <property type="match status" value="1"/>
</dbReference>
<evidence type="ECO:0000313" key="13">
    <source>
        <dbReference type="Proteomes" id="UP000006327"/>
    </source>
</evidence>
<dbReference type="InterPro" id="IPR015424">
    <property type="entry name" value="PyrdxlP-dep_Trfase"/>
</dbReference>
<evidence type="ECO:0000259" key="10">
    <source>
        <dbReference type="Pfam" id="PF02347"/>
    </source>
</evidence>
<dbReference type="Gene3D" id="3.40.640.10">
    <property type="entry name" value="Type I PLP-dependent aspartate aminotransferase-like (Major domain)"/>
    <property type="match status" value="2"/>
</dbReference>
<dbReference type="Gene3D" id="3.90.1150.10">
    <property type="entry name" value="Aspartate Aminotransferase, domain 1"/>
    <property type="match status" value="2"/>
</dbReference>
<dbReference type="HAMAP" id="MF_00711">
    <property type="entry name" value="GcvP"/>
    <property type="match status" value="1"/>
</dbReference>
<dbReference type="Pfam" id="PF21478">
    <property type="entry name" value="GcvP2_C"/>
    <property type="match status" value="1"/>
</dbReference>
<reference evidence="12 13" key="1">
    <citation type="journal article" date="2017" name="Antonie Van Leeuwenhoek">
        <title>Rhizobium rhizosphaerae sp. nov., a novel species isolated from rice rhizosphere.</title>
        <authorList>
            <person name="Zhao J.J."/>
            <person name="Zhang J."/>
            <person name="Zhang R.J."/>
            <person name="Zhang C.W."/>
            <person name="Yin H.Q."/>
            <person name="Zhang X.X."/>
        </authorList>
    </citation>
    <scope>NUCLEOTIDE SEQUENCE [LARGE SCALE GENOMIC DNA]</scope>
    <source>
        <strain evidence="12 13">BSs20135</strain>
    </source>
</reference>
<dbReference type="GO" id="GO:0005829">
    <property type="term" value="C:cytosol"/>
    <property type="evidence" value="ECO:0007669"/>
    <property type="project" value="TreeGrafter"/>
</dbReference>
<dbReference type="FunFam" id="3.40.640.10:FF:000005">
    <property type="entry name" value="Glycine dehydrogenase (decarboxylating), mitochondrial"/>
    <property type="match status" value="1"/>
</dbReference>
<dbReference type="OrthoDB" id="9801272at2"/>
<evidence type="ECO:0000256" key="9">
    <source>
        <dbReference type="PIRSR" id="PIRSR603437-50"/>
    </source>
</evidence>
<evidence type="ECO:0000256" key="6">
    <source>
        <dbReference type="ARBA" id="ARBA00023002"/>
    </source>
</evidence>
<dbReference type="GO" id="GO:0005960">
    <property type="term" value="C:glycine cleavage complex"/>
    <property type="evidence" value="ECO:0007669"/>
    <property type="project" value="TreeGrafter"/>
</dbReference>
<dbReference type="NCBIfam" id="TIGR00461">
    <property type="entry name" value="gcvP"/>
    <property type="match status" value="1"/>
</dbReference>
<dbReference type="FunFam" id="3.90.1150.10:FF:000007">
    <property type="entry name" value="Glycine dehydrogenase (decarboxylating), mitochondrial"/>
    <property type="match status" value="1"/>
</dbReference>
<comment type="cofactor">
    <cofactor evidence="1 8 9">
        <name>pyridoxal 5'-phosphate</name>
        <dbReference type="ChEBI" id="CHEBI:597326"/>
    </cofactor>
</comment>
<evidence type="ECO:0000313" key="12">
    <source>
        <dbReference type="EMBL" id="GAC20286.1"/>
    </source>
</evidence>
<dbReference type="GO" id="GO:0019464">
    <property type="term" value="P:glycine decarboxylation via glycine cleavage system"/>
    <property type="evidence" value="ECO:0007669"/>
    <property type="project" value="UniProtKB-UniRule"/>
</dbReference>
<dbReference type="RefSeq" id="WP_007622061.1">
    <property type="nucleotide sequence ID" value="NZ_BAEO01000051.1"/>
</dbReference>
<evidence type="ECO:0000256" key="2">
    <source>
        <dbReference type="ARBA" id="ARBA00003788"/>
    </source>
</evidence>
<dbReference type="CDD" id="cd00613">
    <property type="entry name" value="GDC-P"/>
    <property type="match status" value="2"/>
</dbReference>
<feature type="domain" description="Glycine cleavage system P-protein N-terminal" evidence="10">
    <location>
        <begin position="466"/>
        <end position="748"/>
    </location>
</feature>
<sequence length="970" mass="105674">MSLSHFSLSELEQKQDFVRRHIGPSEAEMADMLTAIGATSLDDLMQQTVPESIRLAQPLKVGEAQTEADALAYLKTVASKNKVMRSFIGMGYYDTLTPNVILRNVLENPGWYTAYTPYQPEIAQGRLEALLNFQQVTIDLTGMELASASLLDEATAAAEAMGLAKRISKNRKANTFFVADDVHPQTLDVVQTRADMFGFDIVVGKAAEASQHDVFGALLQYPGSTGAVTDIADIIAAVQANKGIVAVAADLLSLVLLKSPGEMGADVVLGSAQRFGVPMGYGGPHAAFFATRDAYKRSLPGRIIGVSKDTRGKPALRMALQTREQHIRREKANSNICTAQVLLANMASFYAVYHGPEGLKTIASRIHRFADILASGLVKAGFELVNDTWFDTLAIKVGSKKEAIITAALANKLNLRTDIDGVLCISLDETTSRDDLQALYQAFVGANVELDIKAFDQVMVENGSASIPEDLIRTTDFLTHPVFNSYHSETEMLRYIKSLEDKDLALNHSMISLGSCTMKLNATAEMLPITWPEFGQLHPFSPLDQAQGYKQMLDELSEWLIDITGYDALSMQPNSGAQGEYAGLITIQKYHESRGEGHRNVCLIPSSAHGTNPASAQMVSMKVVVVNCDKKGNVDVADLRKKAEEVADNLACAMITYPSTHGVYEETIKEMCDIVHEFGGQVYMDGANMNAQVGVTSPGHIGSDVSHLNLHKTFCIPHGGGGPGMGPIGVKAHLAPFLPNHKVVGVENAGDTQVREHGAVSAAPWGSASILPISYMYIKMMGSEGLKKATQVAILNANYVAEKLSAHYPVLYRGRNNRVAHECIIDLRQLKESSGVTEVDIAKRLNDYGFHAPTMSFPVAGTFMIEPTESEAKAELDRFIAAMASIRGEIAKVESGEWDGTDNPLHNAPHTLDDICDSEWNRSYDRKLAAYPVAAVARNKFWPTVNRIDDVFGDRNLFCECPSIESYIEE</sequence>
<dbReference type="GO" id="GO:0004375">
    <property type="term" value="F:glycine dehydrogenase (decarboxylating) activity"/>
    <property type="evidence" value="ECO:0007669"/>
    <property type="project" value="UniProtKB-EC"/>
</dbReference>
<dbReference type="eggNOG" id="COG0403">
    <property type="taxonomic scope" value="Bacteria"/>
</dbReference>
<keyword evidence="13" id="KW-1185">Reference proteome</keyword>
<name>K6Y8P5_9ALTE</name>
<dbReference type="EC" id="1.4.4.2" evidence="8"/>
<comment type="subunit">
    <text evidence="4 8">The glycine cleavage system is composed of four proteins: P, T, L and H.</text>
</comment>
<dbReference type="EMBL" id="BAEO01000051">
    <property type="protein sequence ID" value="GAC20286.1"/>
    <property type="molecule type" value="Genomic_DNA"/>
</dbReference>
<gene>
    <name evidence="8 12" type="primary">gcvP</name>
    <name evidence="12" type="ORF">GARC_3328</name>
</gene>
<dbReference type="GO" id="GO:0030170">
    <property type="term" value="F:pyridoxal phosphate binding"/>
    <property type="evidence" value="ECO:0007669"/>
    <property type="project" value="TreeGrafter"/>
</dbReference>
<dbReference type="GO" id="GO:0016594">
    <property type="term" value="F:glycine binding"/>
    <property type="evidence" value="ECO:0007669"/>
    <property type="project" value="TreeGrafter"/>
</dbReference>
<comment type="similarity">
    <text evidence="3 8">Belongs to the GcvP family.</text>
</comment>
<evidence type="ECO:0000256" key="7">
    <source>
        <dbReference type="ARBA" id="ARBA00049026"/>
    </source>
</evidence>
<keyword evidence="6 8" id="KW-0560">Oxidoreductase</keyword>
<dbReference type="InterPro" id="IPR049315">
    <property type="entry name" value="GDC-P_N"/>
</dbReference>
<protein>
    <recommendedName>
        <fullName evidence="8">Glycine dehydrogenase (decarboxylating)</fullName>
        <ecNumber evidence="8">1.4.4.2</ecNumber>
    </recommendedName>
    <alternativeName>
        <fullName evidence="8">Glycine cleavage system P-protein</fullName>
    </alternativeName>
    <alternativeName>
        <fullName evidence="8">Glycine decarboxylase</fullName>
    </alternativeName>
    <alternativeName>
        <fullName evidence="8">Glycine dehydrogenase (aminomethyl-transferring)</fullName>
    </alternativeName>
</protein>
<evidence type="ECO:0000259" key="11">
    <source>
        <dbReference type="Pfam" id="PF21478"/>
    </source>
</evidence>
<dbReference type="InterPro" id="IPR049316">
    <property type="entry name" value="GDC-P_C"/>
</dbReference>
<dbReference type="eggNOG" id="COG1003">
    <property type="taxonomic scope" value="Bacteria"/>
</dbReference>
<evidence type="ECO:0000256" key="4">
    <source>
        <dbReference type="ARBA" id="ARBA00011690"/>
    </source>
</evidence>
<dbReference type="SUPFAM" id="SSF53383">
    <property type="entry name" value="PLP-dependent transferases"/>
    <property type="match status" value="2"/>
</dbReference>
<feature type="domain" description="Glycine cleavage system P-protein N-terminal" evidence="10">
    <location>
        <begin position="19"/>
        <end position="443"/>
    </location>
</feature>
<keyword evidence="5 8" id="KW-0663">Pyridoxal phosphate</keyword>
<dbReference type="STRING" id="493475.GARC_3328"/>
<dbReference type="NCBIfam" id="NF003346">
    <property type="entry name" value="PRK04366.1"/>
    <property type="match status" value="1"/>
</dbReference>
<accession>K6Y8P5</accession>
<evidence type="ECO:0000256" key="1">
    <source>
        <dbReference type="ARBA" id="ARBA00001933"/>
    </source>
</evidence>
<feature type="domain" description="Glycine dehydrogenase C-terminal" evidence="11">
    <location>
        <begin position="789"/>
        <end position="910"/>
    </location>
</feature>
<comment type="function">
    <text evidence="2 8">The glycine cleavage system catalyzes the degradation of glycine. The P protein binds the alpha-amino group of glycine through its pyridoxal phosphate cofactor; CO(2) is released and the remaining methylamine moiety is then transferred to the lipoamide cofactor of the H protein.</text>
</comment>
<evidence type="ECO:0000256" key="8">
    <source>
        <dbReference type="HAMAP-Rule" id="MF_00711"/>
    </source>
</evidence>
<dbReference type="InterPro" id="IPR015422">
    <property type="entry name" value="PyrdxlP-dep_Trfase_small"/>
</dbReference>
<dbReference type="InterPro" id="IPR020581">
    <property type="entry name" value="GDC_P"/>
</dbReference>
<dbReference type="AlphaFoldDB" id="K6Y8P5"/>
<dbReference type="PANTHER" id="PTHR11773">
    <property type="entry name" value="GLYCINE DEHYDROGENASE, DECARBOXYLATING"/>
    <property type="match status" value="1"/>
</dbReference>
<comment type="caution">
    <text evidence="12">The sequence shown here is derived from an EMBL/GenBank/DDBJ whole genome shotgun (WGS) entry which is preliminary data.</text>
</comment>
<dbReference type="InterPro" id="IPR015421">
    <property type="entry name" value="PyrdxlP-dep_Trfase_major"/>
</dbReference>
<comment type="catalytic activity">
    <reaction evidence="7 8">
        <text>N(6)-[(R)-lipoyl]-L-lysyl-[glycine-cleavage complex H protein] + glycine + H(+) = N(6)-[(R)-S(8)-aminomethyldihydrolipoyl]-L-lysyl-[glycine-cleavage complex H protein] + CO2</text>
        <dbReference type="Rhea" id="RHEA:24304"/>
        <dbReference type="Rhea" id="RHEA-COMP:10494"/>
        <dbReference type="Rhea" id="RHEA-COMP:10495"/>
        <dbReference type="ChEBI" id="CHEBI:15378"/>
        <dbReference type="ChEBI" id="CHEBI:16526"/>
        <dbReference type="ChEBI" id="CHEBI:57305"/>
        <dbReference type="ChEBI" id="CHEBI:83099"/>
        <dbReference type="ChEBI" id="CHEBI:83143"/>
        <dbReference type="EC" id="1.4.4.2"/>
    </reaction>
</comment>
<dbReference type="Proteomes" id="UP000006327">
    <property type="component" value="Unassembled WGS sequence"/>
</dbReference>